<dbReference type="Proteomes" id="UP000796761">
    <property type="component" value="Unassembled WGS sequence"/>
</dbReference>
<organism evidence="1 2">
    <name type="scientific">Zosterops borbonicus</name>
    <dbReference type="NCBI Taxonomy" id="364589"/>
    <lineage>
        <taxon>Eukaryota</taxon>
        <taxon>Metazoa</taxon>
        <taxon>Chordata</taxon>
        <taxon>Craniata</taxon>
        <taxon>Vertebrata</taxon>
        <taxon>Euteleostomi</taxon>
        <taxon>Archelosauria</taxon>
        <taxon>Archosauria</taxon>
        <taxon>Dinosauria</taxon>
        <taxon>Saurischia</taxon>
        <taxon>Theropoda</taxon>
        <taxon>Coelurosauria</taxon>
        <taxon>Aves</taxon>
        <taxon>Neognathae</taxon>
        <taxon>Neoaves</taxon>
        <taxon>Telluraves</taxon>
        <taxon>Australaves</taxon>
        <taxon>Passeriformes</taxon>
        <taxon>Sylvioidea</taxon>
        <taxon>Zosteropidae</taxon>
        <taxon>Zosterops</taxon>
    </lineage>
</organism>
<gene>
    <name evidence="1" type="ORF">HGM15179_002334</name>
</gene>
<keyword evidence="2" id="KW-1185">Reference proteome</keyword>
<evidence type="ECO:0000313" key="2">
    <source>
        <dbReference type="Proteomes" id="UP000796761"/>
    </source>
</evidence>
<protein>
    <submittedName>
        <fullName evidence="1">Uncharacterized protein</fullName>
    </submittedName>
</protein>
<name>A0A8K1GSZ9_9PASS</name>
<dbReference type="EMBL" id="SWJQ01000041">
    <property type="protein sequence ID" value="TRZ24780.1"/>
    <property type="molecule type" value="Genomic_DNA"/>
</dbReference>
<proteinExistence type="predicted"/>
<reference evidence="1" key="1">
    <citation type="submission" date="2019-04" db="EMBL/GenBank/DDBJ databases">
        <title>Genome assembly of Zosterops borbonicus 15179.</title>
        <authorList>
            <person name="Leroy T."/>
            <person name="Anselmetti Y."/>
            <person name="Tilak M.-K."/>
            <person name="Nabholz B."/>
        </authorList>
    </citation>
    <scope>NUCLEOTIDE SEQUENCE</scope>
    <source>
        <strain evidence="1">HGM_15179</strain>
        <tissue evidence="1">Muscle</tissue>
    </source>
</reference>
<dbReference type="AlphaFoldDB" id="A0A8K1GSZ9"/>
<accession>A0A8K1GSZ9</accession>
<sequence>ISHLAYTHVWPTFLQEVCIYYGERVHQRKRERCEEKILGNLMTGKMIVLAKDFSEDWKKQQDWDQLSVG</sequence>
<evidence type="ECO:0000313" key="1">
    <source>
        <dbReference type="EMBL" id="TRZ24780.1"/>
    </source>
</evidence>
<dbReference type="OrthoDB" id="10392655at2759"/>
<feature type="non-terminal residue" evidence="1">
    <location>
        <position position="1"/>
    </location>
</feature>
<feature type="non-terminal residue" evidence="1">
    <location>
        <position position="69"/>
    </location>
</feature>
<comment type="caution">
    <text evidence="1">The sequence shown here is derived from an EMBL/GenBank/DDBJ whole genome shotgun (WGS) entry which is preliminary data.</text>
</comment>